<keyword evidence="13 19" id="KW-1133">Transmembrane helix</keyword>
<evidence type="ECO:0000256" key="5">
    <source>
        <dbReference type="ARBA" id="ARBA00010185"/>
    </source>
</evidence>
<feature type="transmembrane region" description="Helical" evidence="19">
    <location>
        <begin position="102"/>
        <end position="120"/>
    </location>
</feature>
<dbReference type="EC" id="2.7.7.41" evidence="6 18"/>
<evidence type="ECO:0000256" key="13">
    <source>
        <dbReference type="ARBA" id="ARBA00022989"/>
    </source>
</evidence>
<evidence type="ECO:0000256" key="7">
    <source>
        <dbReference type="ARBA" id="ARBA00019373"/>
    </source>
</evidence>
<feature type="transmembrane region" description="Helical" evidence="19">
    <location>
        <begin position="74"/>
        <end position="95"/>
    </location>
</feature>
<reference evidence="20 21" key="1">
    <citation type="submission" date="2014-03" db="EMBL/GenBank/DDBJ databases">
        <title>Genome sequence of Clostridium litorale W6, DSM 5388.</title>
        <authorList>
            <person name="Poehlein A."/>
            <person name="Jagirdar A."/>
            <person name="Khonsari B."/>
            <person name="Chibani C.M."/>
            <person name="Gutierrez Gutierrez D.A."/>
            <person name="Davydova E."/>
            <person name="Alghaithi H.S."/>
            <person name="Nair K.P."/>
            <person name="Dhamotharan K."/>
            <person name="Chandran L."/>
            <person name="G W."/>
            <person name="Daniel R."/>
        </authorList>
    </citation>
    <scope>NUCLEOTIDE SEQUENCE [LARGE SCALE GENOMIC DNA]</scope>
    <source>
        <strain evidence="20 21">W6</strain>
    </source>
</reference>
<dbReference type="Proteomes" id="UP000027946">
    <property type="component" value="Unassembled WGS sequence"/>
</dbReference>
<protein>
    <recommendedName>
        <fullName evidence="7 18">Phosphatidate cytidylyltransferase</fullName>
        <ecNumber evidence="6 18">2.7.7.41</ecNumber>
    </recommendedName>
</protein>
<keyword evidence="21" id="KW-1185">Reference proteome</keyword>
<evidence type="ECO:0000256" key="6">
    <source>
        <dbReference type="ARBA" id="ARBA00012487"/>
    </source>
</evidence>
<evidence type="ECO:0000256" key="19">
    <source>
        <dbReference type="SAM" id="Phobius"/>
    </source>
</evidence>
<keyword evidence="12 18" id="KW-0548">Nucleotidyltransferase</keyword>
<feature type="transmembrane region" description="Helical" evidence="19">
    <location>
        <begin position="51"/>
        <end position="68"/>
    </location>
</feature>
<evidence type="ECO:0000256" key="10">
    <source>
        <dbReference type="ARBA" id="ARBA00022679"/>
    </source>
</evidence>
<dbReference type="GO" id="GO:0016024">
    <property type="term" value="P:CDP-diacylglycerol biosynthetic process"/>
    <property type="evidence" value="ECO:0007669"/>
    <property type="project" value="UniProtKB-UniPathway"/>
</dbReference>
<evidence type="ECO:0000256" key="15">
    <source>
        <dbReference type="ARBA" id="ARBA00023136"/>
    </source>
</evidence>
<gene>
    <name evidence="20" type="primary">cdsA</name>
    <name evidence="20" type="ORF">CLIT_11c02270</name>
</gene>
<dbReference type="STRING" id="1121324.CLIT_11c02270"/>
<dbReference type="PROSITE" id="PS01315">
    <property type="entry name" value="CDS"/>
    <property type="match status" value="1"/>
</dbReference>
<evidence type="ECO:0000256" key="12">
    <source>
        <dbReference type="ARBA" id="ARBA00022695"/>
    </source>
</evidence>
<dbReference type="GO" id="GO:0004605">
    <property type="term" value="F:phosphatidate cytidylyltransferase activity"/>
    <property type="evidence" value="ECO:0007669"/>
    <property type="project" value="UniProtKB-EC"/>
</dbReference>
<dbReference type="EMBL" id="JJMM01000011">
    <property type="protein sequence ID" value="KDR95198.1"/>
    <property type="molecule type" value="Genomic_DNA"/>
</dbReference>
<comment type="catalytic activity">
    <reaction evidence="1 18">
        <text>a 1,2-diacyl-sn-glycero-3-phosphate + CTP + H(+) = a CDP-1,2-diacyl-sn-glycerol + diphosphate</text>
        <dbReference type="Rhea" id="RHEA:16229"/>
        <dbReference type="ChEBI" id="CHEBI:15378"/>
        <dbReference type="ChEBI" id="CHEBI:33019"/>
        <dbReference type="ChEBI" id="CHEBI:37563"/>
        <dbReference type="ChEBI" id="CHEBI:58332"/>
        <dbReference type="ChEBI" id="CHEBI:58608"/>
        <dbReference type="EC" id="2.7.7.41"/>
    </reaction>
</comment>
<evidence type="ECO:0000256" key="1">
    <source>
        <dbReference type="ARBA" id="ARBA00001698"/>
    </source>
</evidence>
<name>A0A069REJ6_PEPLI</name>
<accession>A0A069REJ6</accession>
<keyword evidence="9" id="KW-0444">Lipid biosynthesis</keyword>
<comment type="pathway">
    <text evidence="4">Lipid metabolism.</text>
</comment>
<feature type="transmembrane region" description="Helical" evidence="19">
    <location>
        <begin position="126"/>
        <end position="148"/>
    </location>
</feature>
<comment type="pathway">
    <text evidence="3 18">Phospholipid metabolism; CDP-diacylglycerol biosynthesis; CDP-diacylglycerol from sn-glycerol 3-phosphate: step 3/3.</text>
</comment>
<keyword evidence="17" id="KW-1208">Phospholipid metabolism</keyword>
<dbReference type="PANTHER" id="PTHR46382">
    <property type="entry name" value="PHOSPHATIDATE CYTIDYLYLTRANSFERASE"/>
    <property type="match status" value="1"/>
</dbReference>
<evidence type="ECO:0000256" key="8">
    <source>
        <dbReference type="ARBA" id="ARBA00022475"/>
    </source>
</evidence>
<dbReference type="InterPro" id="IPR000374">
    <property type="entry name" value="PC_trans"/>
</dbReference>
<evidence type="ECO:0000256" key="16">
    <source>
        <dbReference type="ARBA" id="ARBA00023209"/>
    </source>
</evidence>
<keyword evidence="8" id="KW-1003">Cell membrane</keyword>
<evidence type="ECO:0000313" key="20">
    <source>
        <dbReference type="EMBL" id="KDR95198.1"/>
    </source>
</evidence>
<evidence type="ECO:0000256" key="4">
    <source>
        <dbReference type="ARBA" id="ARBA00005189"/>
    </source>
</evidence>
<feature type="transmembrane region" description="Helical" evidence="19">
    <location>
        <begin position="12"/>
        <end position="39"/>
    </location>
</feature>
<evidence type="ECO:0000256" key="3">
    <source>
        <dbReference type="ARBA" id="ARBA00005119"/>
    </source>
</evidence>
<keyword evidence="11 18" id="KW-0812">Transmembrane</keyword>
<organism evidence="20 21">
    <name type="scientific">Peptoclostridium litorale DSM 5388</name>
    <dbReference type="NCBI Taxonomy" id="1121324"/>
    <lineage>
        <taxon>Bacteria</taxon>
        <taxon>Bacillati</taxon>
        <taxon>Bacillota</taxon>
        <taxon>Clostridia</taxon>
        <taxon>Peptostreptococcales</taxon>
        <taxon>Peptoclostridiaceae</taxon>
        <taxon>Peptoclostridium</taxon>
    </lineage>
</organism>
<evidence type="ECO:0000256" key="11">
    <source>
        <dbReference type="ARBA" id="ARBA00022692"/>
    </source>
</evidence>
<proteinExistence type="inferred from homology"/>
<dbReference type="Pfam" id="PF01148">
    <property type="entry name" value="CTP_transf_1"/>
    <property type="match status" value="1"/>
</dbReference>
<dbReference type="OrthoDB" id="9799199at2"/>
<evidence type="ECO:0000313" key="21">
    <source>
        <dbReference type="Proteomes" id="UP000027946"/>
    </source>
</evidence>
<sequence>MLKRIVSSILLLPLLFFIVIKGGFFLNTSILIISLLAIYELYEAFKHAKLRPIKSVGYIATLVFYMAVQFGTSWSYVGMIAFMLFFIFASMVVLGKRQFMDMLVTIFGIIYISYALLHIGMARSEFASHMVWIIFITAWATDTCAYFAGCFFGKHKLIPSVSPKKTIEGSVGGIAGSVLSCMVFGFIFEMSLIHMAVIGFTGSIVSQMGDLFASSIKRYIGIKDYGNVIPGHGGMLDRFDSIIFSAPLVYYYISIFMR</sequence>
<evidence type="ECO:0000256" key="9">
    <source>
        <dbReference type="ARBA" id="ARBA00022516"/>
    </source>
</evidence>
<evidence type="ECO:0000256" key="14">
    <source>
        <dbReference type="ARBA" id="ARBA00023098"/>
    </source>
</evidence>
<comment type="subcellular location">
    <subcellularLocation>
        <location evidence="2">Cell membrane</location>
        <topology evidence="2">Multi-pass membrane protein</topology>
    </subcellularLocation>
</comment>
<evidence type="ECO:0000256" key="2">
    <source>
        <dbReference type="ARBA" id="ARBA00004651"/>
    </source>
</evidence>
<dbReference type="GO" id="GO:0005886">
    <property type="term" value="C:plasma membrane"/>
    <property type="evidence" value="ECO:0007669"/>
    <property type="project" value="UniProtKB-SubCell"/>
</dbReference>
<comment type="caution">
    <text evidence="20">The sequence shown here is derived from an EMBL/GenBank/DDBJ whole genome shotgun (WGS) entry which is preliminary data.</text>
</comment>
<feature type="transmembrane region" description="Helical" evidence="19">
    <location>
        <begin position="169"/>
        <end position="187"/>
    </location>
</feature>
<dbReference type="eggNOG" id="COG4589">
    <property type="taxonomic scope" value="Bacteria"/>
</dbReference>
<feature type="transmembrane region" description="Helical" evidence="19">
    <location>
        <begin position="193"/>
        <end position="213"/>
    </location>
</feature>
<dbReference type="RefSeq" id="WP_038265284.1">
    <property type="nucleotide sequence ID" value="NZ_FSRH01000002.1"/>
</dbReference>
<evidence type="ECO:0000256" key="18">
    <source>
        <dbReference type="RuleBase" id="RU003938"/>
    </source>
</evidence>
<dbReference type="PANTHER" id="PTHR46382:SF1">
    <property type="entry name" value="PHOSPHATIDATE CYTIDYLYLTRANSFERASE"/>
    <property type="match status" value="1"/>
</dbReference>
<keyword evidence="10 18" id="KW-0808">Transferase</keyword>
<dbReference type="UniPathway" id="UPA00557">
    <property type="reaction ID" value="UER00614"/>
</dbReference>
<dbReference type="AlphaFoldDB" id="A0A069REJ6"/>
<keyword evidence="15 19" id="KW-0472">Membrane</keyword>
<keyword evidence="16" id="KW-0594">Phospholipid biosynthesis</keyword>
<comment type="similarity">
    <text evidence="5 18">Belongs to the CDS family.</text>
</comment>
<evidence type="ECO:0000256" key="17">
    <source>
        <dbReference type="ARBA" id="ARBA00023264"/>
    </source>
</evidence>
<keyword evidence="14" id="KW-0443">Lipid metabolism</keyword>